<dbReference type="RefSeq" id="WP_148771667.1">
    <property type="nucleotide sequence ID" value="NZ_VSSS01000014.1"/>
</dbReference>
<comment type="caution">
    <text evidence="5">The sequence shown here is derived from an EMBL/GenBank/DDBJ whole genome shotgun (WGS) entry which is preliminary data.</text>
</comment>
<dbReference type="SMART" id="SM01130">
    <property type="entry name" value="DHDPS"/>
    <property type="match status" value="1"/>
</dbReference>
<evidence type="ECO:0000256" key="4">
    <source>
        <dbReference type="PIRSR" id="PIRSR001365-2"/>
    </source>
</evidence>
<evidence type="ECO:0000256" key="3">
    <source>
        <dbReference type="PIRSR" id="PIRSR001365-1"/>
    </source>
</evidence>
<dbReference type="OrthoDB" id="9778880at2"/>
<dbReference type="PIRSF" id="PIRSF001365">
    <property type="entry name" value="DHDPS"/>
    <property type="match status" value="1"/>
</dbReference>
<comment type="similarity">
    <text evidence="2">Belongs to the DapA family.</text>
</comment>
<evidence type="ECO:0000313" key="6">
    <source>
        <dbReference type="Proteomes" id="UP000324758"/>
    </source>
</evidence>
<organism evidence="5 6">
    <name type="scientific">Bradyrhizobium rifense</name>
    <dbReference type="NCBI Taxonomy" id="515499"/>
    <lineage>
        <taxon>Bacteria</taxon>
        <taxon>Pseudomonadati</taxon>
        <taxon>Pseudomonadota</taxon>
        <taxon>Alphaproteobacteria</taxon>
        <taxon>Hyphomicrobiales</taxon>
        <taxon>Nitrobacteraceae</taxon>
        <taxon>Bradyrhizobium</taxon>
    </lineage>
</organism>
<reference evidence="5 6" key="1">
    <citation type="submission" date="2019-08" db="EMBL/GenBank/DDBJ databases">
        <title>Bradyrhizobium hipponensis sp. nov., a rhizobium isolated from a Lupinus angustifolius root nodule in Tunisia.</title>
        <authorList>
            <person name="Off K."/>
            <person name="Rejili M."/>
            <person name="Mars M."/>
            <person name="Brachmann A."/>
            <person name="Marin M."/>
        </authorList>
    </citation>
    <scope>NUCLEOTIDE SEQUENCE [LARGE SCALE GENOMIC DNA]</scope>
    <source>
        <strain evidence="5 6">CTAW71</strain>
    </source>
</reference>
<protein>
    <submittedName>
        <fullName evidence="5">Dihydrodipicolinate synthase family protein</fullName>
    </submittedName>
</protein>
<dbReference type="InterPro" id="IPR013785">
    <property type="entry name" value="Aldolase_TIM"/>
</dbReference>
<dbReference type="PRINTS" id="PR00146">
    <property type="entry name" value="DHPICSNTHASE"/>
</dbReference>
<name>A0A5D3KKA9_9BRAD</name>
<sequence>MTKKWTGVFPAVTTKMTQDGNVDLTATQSSIHRLIKAGVSGVIVLPMLGENASLTLAERESVIRAAAEVTKGKVPLLSGLAETNLSAAKANAKLYETVGAQGLMVFPSLGYKTDDRETAEWYKGIASASSLPIMIYNNPITYGVDVTPAVLKQLVDTPEIVCVKEETGDIRRVTDTYIELGDRFSVFCGVDDLIVESSALGVTGWVSGMTNVWPAECVEIFSLCAQEKFAEARKLYHILTPSFHLDTHVKLVQYIKLAENLVYGAPEWTRAPRMPLVGPEREHVVTTVNAAITALDRRDRKAA</sequence>
<evidence type="ECO:0000256" key="2">
    <source>
        <dbReference type="PIRNR" id="PIRNR001365"/>
    </source>
</evidence>
<dbReference type="CDD" id="cd00408">
    <property type="entry name" value="DHDPS-like"/>
    <property type="match status" value="1"/>
</dbReference>
<dbReference type="GO" id="GO:0008840">
    <property type="term" value="F:4-hydroxy-tetrahydrodipicolinate synthase activity"/>
    <property type="evidence" value="ECO:0007669"/>
    <property type="project" value="TreeGrafter"/>
</dbReference>
<feature type="binding site" evidence="4">
    <location>
        <position position="206"/>
    </location>
    <ligand>
        <name>pyruvate</name>
        <dbReference type="ChEBI" id="CHEBI:15361"/>
    </ligand>
</feature>
<evidence type="ECO:0000313" key="5">
    <source>
        <dbReference type="EMBL" id="TYL97845.1"/>
    </source>
</evidence>
<evidence type="ECO:0000256" key="1">
    <source>
        <dbReference type="ARBA" id="ARBA00023239"/>
    </source>
</evidence>
<dbReference type="Proteomes" id="UP000324758">
    <property type="component" value="Unassembled WGS sequence"/>
</dbReference>
<dbReference type="Gene3D" id="3.20.20.70">
    <property type="entry name" value="Aldolase class I"/>
    <property type="match status" value="1"/>
</dbReference>
<feature type="active site" description="Proton donor/acceptor" evidence="3">
    <location>
        <position position="136"/>
    </location>
</feature>
<dbReference type="PANTHER" id="PTHR12128">
    <property type="entry name" value="DIHYDRODIPICOLINATE SYNTHASE"/>
    <property type="match status" value="1"/>
</dbReference>
<dbReference type="Pfam" id="PF00701">
    <property type="entry name" value="DHDPS"/>
    <property type="match status" value="1"/>
</dbReference>
<accession>A0A5D3KKA9</accession>
<dbReference type="PANTHER" id="PTHR12128:SF72">
    <property type="entry name" value="DIHYDRODIPICOLINATE SYNTHASE"/>
    <property type="match status" value="1"/>
</dbReference>
<proteinExistence type="inferred from homology"/>
<feature type="active site" description="Schiff-base intermediate with substrate" evidence="3">
    <location>
        <position position="164"/>
    </location>
</feature>
<dbReference type="EMBL" id="VSSS01000014">
    <property type="protein sequence ID" value="TYL97845.1"/>
    <property type="molecule type" value="Genomic_DNA"/>
</dbReference>
<dbReference type="AlphaFoldDB" id="A0A5D3KKA9"/>
<keyword evidence="6" id="KW-1185">Reference proteome</keyword>
<dbReference type="InterPro" id="IPR002220">
    <property type="entry name" value="DapA-like"/>
</dbReference>
<gene>
    <name evidence="5" type="ORF">FXB40_08045</name>
</gene>
<dbReference type="SUPFAM" id="SSF51569">
    <property type="entry name" value="Aldolase"/>
    <property type="match status" value="1"/>
</dbReference>
<keyword evidence="1 2" id="KW-0456">Lyase</keyword>